<dbReference type="CDD" id="cd06526">
    <property type="entry name" value="metazoan_ACD"/>
    <property type="match status" value="1"/>
</dbReference>
<feature type="region of interest" description="Disordered" evidence="4">
    <location>
        <begin position="282"/>
        <end position="328"/>
    </location>
</feature>
<evidence type="ECO:0000313" key="7">
    <source>
        <dbReference type="Proteomes" id="UP000288716"/>
    </source>
</evidence>
<dbReference type="GO" id="GO:0009408">
    <property type="term" value="P:response to heat"/>
    <property type="evidence" value="ECO:0007669"/>
    <property type="project" value="TreeGrafter"/>
</dbReference>
<dbReference type="STRING" id="299467.A0A443S8F8"/>
<comment type="similarity">
    <text evidence="2 3">Belongs to the small heat shock protein (HSP20) family.</text>
</comment>
<dbReference type="OrthoDB" id="6497401at2759"/>
<dbReference type="PANTHER" id="PTHR45640:SF13">
    <property type="entry name" value="HEAT SHOCK PROTEIN 22-RELATED"/>
    <property type="match status" value="1"/>
</dbReference>
<dbReference type="GO" id="GO:0005737">
    <property type="term" value="C:cytoplasm"/>
    <property type="evidence" value="ECO:0007669"/>
    <property type="project" value="TreeGrafter"/>
</dbReference>
<dbReference type="GO" id="GO:0051082">
    <property type="term" value="F:unfolded protein binding"/>
    <property type="evidence" value="ECO:0007669"/>
    <property type="project" value="TreeGrafter"/>
</dbReference>
<dbReference type="PROSITE" id="PS01031">
    <property type="entry name" value="SHSP"/>
    <property type="match status" value="1"/>
</dbReference>
<dbReference type="InterPro" id="IPR002068">
    <property type="entry name" value="A-crystallin/Hsp20_dom"/>
</dbReference>
<gene>
    <name evidence="6" type="ORF">B4U80_03892</name>
</gene>
<evidence type="ECO:0000256" key="3">
    <source>
        <dbReference type="RuleBase" id="RU003616"/>
    </source>
</evidence>
<evidence type="ECO:0000256" key="2">
    <source>
        <dbReference type="PROSITE-ProRule" id="PRU00285"/>
    </source>
</evidence>
<dbReference type="Pfam" id="PF00011">
    <property type="entry name" value="HSP20"/>
    <property type="match status" value="1"/>
</dbReference>
<evidence type="ECO:0000256" key="1">
    <source>
        <dbReference type="ARBA" id="ARBA00023016"/>
    </source>
</evidence>
<dbReference type="InterPro" id="IPR008978">
    <property type="entry name" value="HSP20-like_chaperone"/>
</dbReference>
<accession>A0A443S8F8</accession>
<reference evidence="6 7" key="1">
    <citation type="journal article" date="2018" name="Gigascience">
        <title>Genomes of trombidid mites reveal novel predicted allergens and laterally-transferred genes associated with secondary metabolism.</title>
        <authorList>
            <person name="Dong X."/>
            <person name="Chaisiri K."/>
            <person name="Xia D."/>
            <person name="Armstrong S.D."/>
            <person name="Fang Y."/>
            <person name="Donnelly M.J."/>
            <person name="Kadowaki T."/>
            <person name="McGarry J.W."/>
            <person name="Darby A.C."/>
            <person name="Makepeace B.L."/>
        </authorList>
    </citation>
    <scope>NUCLEOTIDE SEQUENCE [LARGE SCALE GENOMIC DNA]</scope>
    <source>
        <strain evidence="6">UoL-UT</strain>
    </source>
</reference>
<evidence type="ECO:0000313" key="6">
    <source>
        <dbReference type="EMBL" id="RWS23839.1"/>
    </source>
</evidence>
<dbReference type="Proteomes" id="UP000288716">
    <property type="component" value="Unassembled WGS sequence"/>
</dbReference>
<dbReference type="GO" id="GO:0042026">
    <property type="term" value="P:protein refolding"/>
    <property type="evidence" value="ECO:0007669"/>
    <property type="project" value="TreeGrafter"/>
</dbReference>
<comment type="caution">
    <text evidence="6">The sequence shown here is derived from an EMBL/GenBank/DDBJ whole genome shotgun (WGS) entry which is preliminary data.</text>
</comment>
<proteinExistence type="inferred from homology"/>
<name>A0A443S8F8_9ACAR</name>
<organism evidence="6 7">
    <name type="scientific">Leptotrombidium deliense</name>
    <dbReference type="NCBI Taxonomy" id="299467"/>
    <lineage>
        <taxon>Eukaryota</taxon>
        <taxon>Metazoa</taxon>
        <taxon>Ecdysozoa</taxon>
        <taxon>Arthropoda</taxon>
        <taxon>Chelicerata</taxon>
        <taxon>Arachnida</taxon>
        <taxon>Acari</taxon>
        <taxon>Acariformes</taxon>
        <taxon>Trombidiformes</taxon>
        <taxon>Prostigmata</taxon>
        <taxon>Anystina</taxon>
        <taxon>Parasitengona</taxon>
        <taxon>Trombiculoidea</taxon>
        <taxon>Trombiculidae</taxon>
        <taxon>Leptotrombidium</taxon>
    </lineage>
</organism>
<dbReference type="PANTHER" id="PTHR45640">
    <property type="entry name" value="HEAT SHOCK PROTEIN HSP-12.2-RELATED"/>
    <property type="match status" value="1"/>
</dbReference>
<dbReference type="PRINTS" id="PR00299">
    <property type="entry name" value="ACRYSTALLIN"/>
</dbReference>
<evidence type="ECO:0000259" key="5">
    <source>
        <dbReference type="PROSITE" id="PS01031"/>
    </source>
</evidence>
<dbReference type="VEuPathDB" id="VectorBase:LDEU008201"/>
<dbReference type="SMART" id="SM00614">
    <property type="entry name" value="ZnF_BED"/>
    <property type="match status" value="1"/>
</dbReference>
<dbReference type="InterPro" id="IPR001436">
    <property type="entry name" value="Alpha-crystallin/sHSP_animal"/>
</dbReference>
<sequence length="328" mass="36824">MAAKPLIIEPQYLLLEPNQYKLSKSSVDYLLRTNSPRVQLVPKNGKSDVWQRFSTIRVDGNEVDFCACHQCGGVVTFTKKSGTNGMRTHRCKERRNETLSNNLALTVTPSNYQNRNLIVMPTSSGIRLGSGDNKSQWPATVTKSDKKNNGLTSIVNSTILSWNTPTSIRETSRKKRKTSKIRNDENGFEVDVDCAFYKPNELKVKTVGDDLVICGEHDERKDELGYIKRQFTRRIPIPSDIEPEKLTSSFRSNGVLTIKAPKKCLNDPKERIIPITWNVANAEESDESSDSESVHNEGSVIIDEDLAENNDHVNVNGEELSNEESVLP</sequence>
<feature type="domain" description="SHSP" evidence="5">
    <location>
        <begin position="170"/>
        <end position="278"/>
    </location>
</feature>
<evidence type="ECO:0000256" key="4">
    <source>
        <dbReference type="SAM" id="MobiDB-lite"/>
    </source>
</evidence>
<dbReference type="SUPFAM" id="SSF49764">
    <property type="entry name" value="HSP20-like chaperones"/>
    <property type="match status" value="1"/>
</dbReference>
<dbReference type="Gene3D" id="2.60.40.790">
    <property type="match status" value="1"/>
</dbReference>
<dbReference type="EMBL" id="NCKV01005802">
    <property type="protein sequence ID" value="RWS23839.1"/>
    <property type="molecule type" value="Genomic_DNA"/>
</dbReference>
<dbReference type="AlphaFoldDB" id="A0A443S8F8"/>
<keyword evidence="7" id="KW-1185">Reference proteome</keyword>
<keyword evidence="1 6" id="KW-0346">Stress response</keyword>
<dbReference type="GO" id="GO:0005634">
    <property type="term" value="C:nucleus"/>
    <property type="evidence" value="ECO:0007669"/>
    <property type="project" value="TreeGrafter"/>
</dbReference>
<protein>
    <submittedName>
        <fullName evidence="6">Small heat shock protein p26-like protein</fullName>
    </submittedName>
</protein>